<comment type="cofactor">
    <cofactor evidence="1">
        <name>Mg(2+)</name>
        <dbReference type="ChEBI" id="CHEBI:18420"/>
    </cofactor>
</comment>
<evidence type="ECO:0000256" key="3">
    <source>
        <dbReference type="ARBA" id="ARBA00022679"/>
    </source>
</evidence>
<dbReference type="AlphaFoldDB" id="X1VZ43"/>
<organism evidence="11">
    <name type="scientific">marine sediment metagenome</name>
    <dbReference type="NCBI Taxonomy" id="412755"/>
    <lineage>
        <taxon>unclassified sequences</taxon>
        <taxon>metagenomes</taxon>
        <taxon>ecological metagenomes</taxon>
    </lineage>
</organism>
<evidence type="ECO:0000256" key="2">
    <source>
        <dbReference type="ARBA" id="ARBA00022649"/>
    </source>
</evidence>
<keyword evidence="8" id="KW-0460">Magnesium</keyword>
<reference evidence="11" key="1">
    <citation type="journal article" date="2014" name="Front. Microbiol.">
        <title>High frequency of phylogenetically diverse reductive dehalogenase-homologous genes in deep subseafloor sedimentary metagenomes.</title>
        <authorList>
            <person name="Kawai M."/>
            <person name="Futagami T."/>
            <person name="Toyoda A."/>
            <person name="Takaki Y."/>
            <person name="Nishi S."/>
            <person name="Hori S."/>
            <person name="Arai W."/>
            <person name="Tsubouchi T."/>
            <person name="Morono Y."/>
            <person name="Uchiyama I."/>
            <person name="Ito T."/>
            <person name="Fujiyama A."/>
            <person name="Inagaki F."/>
            <person name="Takami H."/>
        </authorList>
    </citation>
    <scope>NUCLEOTIDE SEQUENCE</scope>
    <source>
        <strain evidence="11">Expedition CK06-06</strain>
    </source>
</reference>
<evidence type="ECO:0000259" key="10">
    <source>
        <dbReference type="Pfam" id="PF01909"/>
    </source>
</evidence>
<evidence type="ECO:0000256" key="5">
    <source>
        <dbReference type="ARBA" id="ARBA00022723"/>
    </source>
</evidence>
<dbReference type="InterPro" id="IPR043519">
    <property type="entry name" value="NT_sf"/>
</dbReference>
<dbReference type="GO" id="GO:0016779">
    <property type="term" value="F:nucleotidyltransferase activity"/>
    <property type="evidence" value="ECO:0007669"/>
    <property type="project" value="UniProtKB-KW"/>
</dbReference>
<protein>
    <recommendedName>
        <fullName evidence="10">Polymerase nucleotidyl transferase domain-containing protein</fullName>
    </recommendedName>
</protein>
<feature type="domain" description="Polymerase nucleotidyl transferase" evidence="10">
    <location>
        <begin position="2"/>
        <end position="57"/>
    </location>
</feature>
<name>X1VZ43_9ZZZZ</name>
<dbReference type="GO" id="GO:0046872">
    <property type="term" value="F:metal ion binding"/>
    <property type="evidence" value="ECO:0007669"/>
    <property type="project" value="UniProtKB-KW"/>
</dbReference>
<accession>X1VZ43</accession>
<evidence type="ECO:0000256" key="7">
    <source>
        <dbReference type="ARBA" id="ARBA00022840"/>
    </source>
</evidence>
<dbReference type="Gene3D" id="3.30.460.10">
    <property type="entry name" value="Beta Polymerase, domain 2"/>
    <property type="match status" value="1"/>
</dbReference>
<dbReference type="CDD" id="cd05403">
    <property type="entry name" value="NT_KNTase_like"/>
    <property type="match status" value="1"/>
</dbReference>
<keyword evidence="7" id="KW-0067">ATP-binding</keyword>
<dbReference type="PANTHER" id="PTHR33571:SF14">
    <property type="entry name" value="PROTEIN ADENYLYLTRANSFERASE MJ0435-RELATED"/>
    <property type="match status" value="1"/>
</dbReference>
<evidence type="ECO:0000256" key="6">
    <source>
        <dbReference type="ARBA" id="ARBA00022741"/>
    </source>
</evidence>
<comment type="similarity">
    <text evidence="9">Belongs to the MntA antitoxin family.</text>
</comment>
<keyword evidence="2" id="KW-1277">Toxin-antitoxin system</keyword>
<keyword evidence="3" id="KW-0808">Transferase</keyword>
<dbReference type="EMBL" id="BARW01036433">
    <property type="protein sequence ID" value="GAJ17825.1"/>
    <property type="molecule type" value="Genomic_DNA"/>
</dbReference>
<evidence type="ECO:0000256" key="1">
    <source>
        <dbReference type="ARBA" id="ARBA00001946"/>
    </source>
</evidence>
<keyword evidence="5" id="KW-0479">Metal-binding</keyword>
<keyword evidence="4" id="KW-0548">Nucleotidyltransferase</keyword>
<dbReference type="SUPFAM" id="SSF81301">
    <property type="entry name" value="Nucleotidyltransferase"/>
    <property type="match status" value="1"/>
</dbReference>
<dbReference type="GO" id="GO:0005524">
    <property type="term" value="F:ATP binding"/>
    <property type="evidence" value="ECO:0007669"/>
    <property type="project" value="UniProtKB-KW"/>
</dbReference>
<evidence type="ECO:0000256" key="8">
    <source>
        <dbReference type="ARBA" id="ARBA00022842"/>
    </source>
</evidence>
<keyword evidence="6" id="KW-0547">Nucleotide-binding</keyword>
<dbReference type="InterPro" id="IPR052038">
    <property type="entry name" value="Type-VII_TA_antitoxin"/>
</dbReference>
<comment type="caution">
    <text evidence="11">The sequence shown here is derived from an EMBL/GenBank/DDBJ whole genome shotgun (WGS) entry which is preliminary data.</text>
</comment>
<evidence type="ECO:0000256" key="4">
    <source>
        <dbReference type="ARBA" id="ARBA00022695"/>
    </source>
</evidence>
<dbReference type="Pfam" id="PF01909">
    <property type="entry name" value="NTP_transf_2"/>
    <property type="match status" value="1"/>
</dbReference>
<dbReference type="PANTHER" id="PTHR33571">
    <property type="entry name" value="SSL8005 PROTEIN"/>
    <property type="match status" value="1"/>
</dbReference>
<gene>
    <name evidence="11" type="ORF">S12H4_56544</name>
</gene>
<evidence type="ECO:0000313" key="11">
    <source>
        <dbReference type="EMBL" id="GAJ17825.1"/>
    </source>
</evidence>
<evidence type="ECO:0000256" key="9">
    <source>
        <dbReference type="ARBA" id="ARBA00038276"/>
    </source>
</evidence>
<dbReference type="InterPro" id="IPR002934">
    <property type="entry name" value="Polymerase_NTP_transf_dom"/>
</dbReference>
<proteinExistence type="inferred from homology"/>
<sequence>NATESSDIDILVEFGEGKSLLDLIRLEMKIEEVLNKKVDVITFNSIHPYLKESILSEQVVFVEYYFFASELAENKMRLCLYANMTKSNNDISFQH</sequence>
<feature type="non-terminal residue" evidence="11">
    <location>
        <position position="1"/>
    </location>
</feature>